<dbReference type="PANTHER" id="PTHR43581:SF4">
    <property type="entry name" value="ATP_GTP PHOSPHATASE"/>
    <property type="match status" value="1"/>
</dbReference>
<evidence type="ECO:0000313" key="3">
    <source>
        <dbReference type="EMBL" id="QQR36304.1"/>
    </source>
</evidence>
<dbReference type="InterPro" id="IPR027417">
    <property type="entry name" value="P-loop_NTPase"/>
</dbReference>
<dbReference type="Pfam" id="PF13304">
    <property type="entry name" value="AAA_21"/>
    <property type="match status" value="1"/>
</dbReference>
<dbReference type="RefSeq" id="WP_201657668.1">
    <property type="nucleotide sequence ID" value="NZ_CP068047.1"/>
</dbReference>
<sequence length="613" mass="67316">MRISFFRVEGFQGFSNSGTVELTKGINLVVGQNNSGKSALLRSLHSLSDDRHKNASAYEDHFLASPKLTLAIVLTGFELRDALLRAGSQFHIPVPQTYHGRAGEYADKLLNSAEVLIALQRYAGNANFQPVGYPSHTDDEFTNARAKVSVLMQGTGGHLQAIEQTSSADGLPDLASQVWNRKLFHFDAERMNVGRYASENHKRLGPSAANLPAVLATLRFERPALFDRLVSHLRDVLPTVGGLSVGPAQNQGNTLEIRVWPTDNQERVELSFPLSSSGTGVSQVLAILTAVMTVDDATIVIDEINSFLHPAAVKALLRILQTDFAQHQYIISTHSADVIGASGATTLHLVRREGYQSVVTPLNISKIDELRDLTGHLGVSLSDVLAAERILWVEGPTEELCFPRLYELATSHSKPRGTVISAVATTGDLTRKRDQELVSEIYQKVSEAALVVAAATCLDREQHSADEQADMNRKARGRLFFLPRRHIECYLVDPEAIAAFINARDIYEGTTVDASAVAQELARLASTAKHKVDQWKDDLTDESWLTEVDAANLIAATCTSMSEARVAFNKKKDSEFLMLHMLEHSPARLEKLARFVRETVDTLQTLPPLTAPT</sequence>
<name>A0ABX7BWH9_9HYPH</name>
<feature type="domain" description="ATPase AAA-type core" evidence="2">
    <location>
        <begin position="260"/>
        <end position="336"/>
    </location>
</feature>
<organism evidence="3 4">
    <name type="scientific">Devosia oryziradicis</name>
    <dbReference type="NCBI Taxonomy" id="2801335"/>
    <lineage>
        <taxon>Bacteria</taxon>
        <taxon>Pseudomonadati</taxon>
        <taxon>Pseudomonadota</taxon>
        <taxon>Alphaproteobacteria</taxon>
        <taxon>Hyphomicrobiales</taxon>
        <taxon>Devosiaceae</taxon>
        <taxon>Devosia</taxon>
    </lineage>
</organism>
<evidence type="ECO:0000313" key="4">
    <source>
        <dbReference type="Proteomes" id="UP000595460"/>
    </source>
</evidence>
<keyword evidence="4" id="KW-1185">Reference proteome</keyword>
<dbReference type="InterPro" id="IPR051396">
    <property type="entry name" value="Bact_Antivir_Def_Nuclease"/>
</dbReference>
<proteinExistence type="predicted"/>
<dbReference type="EMBL" id="CP068047">
    <property type="protein sequence ID" value="QQR36304.1"/>
    <property type="molecule type" value="Genomic_DNA"/>
</dbReference>
<accession>A0ABX7BWH9</accession>
<dbReference type="Pfam" id="PF13175">
    <property type="entry name" value="AAA_15"/>
    <property type="match status" value="1"/>
</dbReference>
<evidence type="ECO:0000259" key="2">
    <source>
        <dbReference type="Pfam" id="PF13304"/>
    </source>
</evidence>
<dbReference type="Gene3D" id="3.40.50.300">
    <property type="entry name" value="P-loop containing nucleotide triphosphate hydrolases"/>
    <property type="match status" value="2"/>
</dbReference>
<dbReference type="PANTHER" id="PTHR43581">
    <property type="entry name" value="ATP/GTP PHOSPHATASE"/>
    <property type="match status" value="1"/>
</dbReference>
<dbReference type="Proteomes" id="UP000595460">
    <property type="component" value="Chromosome"/>
</dbReference>
<gene>
    <name evidence="3" type="ORF">JI749_01305</name>
</gene>
<reference evidence="3 4" key="1">
    <citation type="submission" date="2021-01" db="EMBL/GenBank/DDBJ databases">
        <title>Genome seq and assembly of Devosia sp. G19.</title>
        <authorList>
            <person name="Chhetri G."/>
        </authorList>
    </citation>
    <scope>NUCLEOTIDE SEQUENCE [LARGE SCALE GENOMIC DNA]</scope>
    <source>
        <strain evidence="3 4">G19</strain>
    </source>
</reference>
<dbReference type="InterPro" id="IPR041685">
    <property type="entry name" value="AAA_GajA/Old/RecF-like"/>
</dbReference>
<evidence type="ECO:0000259" key="1">
    <source>
        <dbReference type="Pfam" id="PF13175"/>
    </source>
</evidence>
<dbReference type="SUPFAM" id="SSF52540">
    <property type="entry name" value="P-loop containing nucleoside triphosphate hydrolases"/>
    <property type="match status" value="1"/>
</dbReference>
<feature type="domain" description="Endonuclease GajA/Old nuclease/RecF-like AAA" evidence="1">
    <location>
        <begin position="1"/>
        <end position="54"/>
    </location>
</feature>
<dbReference type="InterPro" id="IPR003959">
    <property type="entry name" value="ATPase_AAA_core"/>
</dbReference>
<protein>
    <submittedName>
        <fullName evidence="3">AAA family ATPase</fullName>
    </submittedName>
</protein>